<evidence type="ECO:0000313" key="2">
    <source>
        <dbReference type="Proteomes" id="UP000249891"/>
    </source>
</evidence>
<organism evidence="1 2">
    <name type="scientific">Capnocytophaga ochracea</name>
    <dbReference type="NCBI Taxonomy" id="1018"/>
    <lineage>
        <taxon>Bacteria</taxon>
        <taxon>Pseudomonadati</taxon>
        <taxon>Bacteroidota</taxon>
        <taxon>Flavobacteriia</taxon>
        <taxon>Flavobacteriales</taxon>
        <taxon>Flavobacteriaceae</taxon>
        <taxon>Capnocytophaga</taxon>
    </lineage>
</organism>
<dbReference type="Proteomes" id="UP000249891">
    <property type="component" value="Unassembled WGS sequence"/>
</dbReference>
<proteinExistence type="predicted"/>
<dbReference type="PANTHER" id="PTHR36456:SF1">
    <property type="entry name" value="UPF0232 PROTEIN SCO3875"/>
    <property type="match status" value="1"/>
</dbReference>
<dbReference type="PANTHER" id="PTHR36456">
    <property type="entry name" value="UPF0232 PROTEIN SCO3875"/>
    <property type="match status" value="1"/>
</dbReference>
<sequence>MDGNTSTLSEVIQQIVKQNHLTYGLQKASLPELWNELMGKAIAKYTSSVELKGSTLYVRLTSPALSNELSYGKSKIIDNLNERLGEPLIQKLIFLNG</sequence>
<accession>A0A2X2TJS4</accession>
<evidence type="ECO:0000313" key="1">
    <source>
        <dbReference type="EMBL" id="SQA77879.1"/>
    </source>
</evidence>
<dbReference type="EMBL" id="UARG01000017">
    <property type="protein sequence ID" value="SQA77879.1"/>
    <property type="molecule type" value="Genomic_DNA"/>
</dbReference>
<name>A0A2X2TJS4_CAPOC</name>
<dbReference type="Pfam" id="PF05258">
    <property type="entry name" value="DciA"/>
    <property type="match status" value="1"/>
</dbReference>
<dbReference type="AlphaFoldDB" id="A0A2X2TJS4"/>
<reference evidence="1 2" key="1">
    <citation type="submission" date="2018-06" db="EMBL/GenBank/DDBJ databases">
        <authorList>
            <consortium name="Pathogen Informatics"/>
            <person name="Doyle S."/>
        </authorList>
    </citation>
    <scope>NUCLEOTIDE SEQUENCE [LARGE SCALE GENOMIC DNA]</scope>
    <source>
        <strain evidence="1 2">NCTC11546</strain>
    </source>
</reference>
<dbReference type="RefSeq" id="WP_128091234.1">
    <property type="nucleotide sequence ID" value="NZ_UARG01000017.1"/>
</dbReference>
<protein>
    <submittedName>
        <fullName evidence="1">Zn-ribbon-containing, possibly RNA-binding protein and truncated derivatives</fullName>
    </submittedName>
</protein>
<dbReference type="InterPro" id="IPR007922">
    <property type="entry name" value="DciA-like"/>
</dbReference>
<gene>
    <name evidence="1" type="ORF">NCTC11546_01104</name>
</gene>